<organism evidence="3 4">
    <name type="scientific">Mucilaginibacter conchicola</name>
    <dbReference type="NCBI Taxonomy" id="2303333"/>
    <lineage>
        <taxon>Bacteria</taxon>
        <taxon>Pseudomonadati</taxon>
        <taxon>Bacteroidota</taxon>
        <taxon>Sphingobacteriia</taxon>
        <taxon>Sphingobacteriales</taxon>
        <taxon>Sphingobacteriaceae</taxon>
        <taxon>Mucilaginibacter</taxon>
    </lineage>
</organism>
<dbReference type="Gene3D" id="3.30.530.20">
    <property type="match status" value="1"/>
</dbReference>
<dbReference type="EMBL" id="QWDC01000001">
    <property type="protein sequence ID" value="RFZ94770.1"/>
    <property type="molecule type" value="Genomic_DNA"/>
</dbReference>
<sequence length="156" mass="17569">MKKQTAAKGPVADTAMLIRRPVNRVFDAFIDPKHTTQFWFTHSTGKLEEGVEVEWKWEMYGVSSKVKVLTIERNKRIVIEWGDENPTLVEFTFTHLTDTATFVQIVNSGFSGTKDAQITSAMDSLGGFTWVLAGLKAWLEFGVKLNLVGDRFPQGK</sequence>
<dbReference type="CDD" id="cd08901">
    <property type="entry name" value="SRPBCC_CalC_Aha1-like_8"/>
    <property type="match status" value="1"/>
</dbReference>
<evidence type="ECO:0000313" key="4">
    <source>
        <dbReference type="Proteomes" id="UP000264217"/>
    </source>
</evidence>
<reference evidence="3 4" key="1">
    <citation type="submission" date="2018-08" db="EMBL/GenBank/DDBJ databases">
        <title>Mucilaginibacter sp. MYSH2.</title>
        <authorList>
            <person name="Seo T."/>
        </authorList>
    </citation>
    <scope>NUCLEOTIDE SEQUENCE [LARGE SCALE GENOMIC DNA]</scope>
    <source>
        <strain evidence="3 4">MYSH2</strain>
    </source>
</reference>
<name>A0A372NXD5_9SPHI</name>
<gene>
    <name evidence="3" type="ORF">D0C36_04325</name>
</gene>
<keyword evidence="4" id="KW-1185">Reference proteome</keyword>
<evidence type="ECO:0000256" key="1">
    <source>
        <dbReference type="ARBA" id="ARBA00006817"/>
    </source>
</evidence>
<evidence type="ECO:0000313" key="3">
    <source>
        <dbReference type="EMBL" id="RFZ94770.1"/>
    </source>
</evidence>
<evidence type="ECO:0000259" key="2">
    <source>
        <dbReference type="Pfam" id="PF08327"/>
    </source>
</evidence>
<dbReference type="RefSeq" id="WP_117390328.1">
    <property type="nucleotide sequence ID" value="NZ_QWDC01000001.1"/>
</dbReference>
<protein>
    <submittedName>
        <fullName evidence="3">Polyketide cyclase</fullName>
    </submittedName>
</protein>
<dbReference type="AlphaFoldDB" id="A0A372NXD5"/>
<comment type="similarity">
    <text evidence="1">Belongs to the AHA1 family.</text>
</comment>
<dbReference type="SUPFAM" id="SSF55961">
    <property type="entry name" value="Bet v1-like"/>
    <property type="match status" value="1"/>
</dbReference>
<dbReference type="OrthoDB" id="2364866at2"/>
<dbReference type="Proteomes" id="UP000264217">
    <property type="component" value="Unassembled WGS sequence"/>
</dbReference>
<feature type="domain" description="Activator of Hsp90 ATPase homologue 1/2-like C-terminal" evidence="2">
    <location>
        <begin position="21"/>
        <end position="138"/>
    </location>
</feature>
<dbReference type="Pfam" id="PF08327">
    <property type="entry name" value="AHSA1"/>
    <property type="match status" value="1"/>
</dbReference>
<accession>A0A372NXD5</accession>
<dbReference type="InterPro" id="IPR013538">
    <property type="entry name" value="ASHA1/2-like_C"/>
</dbReference>
<comment type="caution">
    <text evidence="3">The sequence shown here is derived from an EMBL/GenBank/DDBJ whole genome shotgun (WGS) entry which is preliminary data.</text>
</comment>
<proteinExistence type="inferred from homology"/>
<dbReference type="InterPro" id="IPR023393">
    <property type="entry name" value="START-like_dom_sf"/>
</dbReference>